<keyword evidence="1" id="KW-0547">Nucleotide-binding</keyword>
<dbReference type="PANTHER" id="PTHR18934">
    <property type="entry name" value="ATP-DEPENDENT RNA HELICASE"/>
    <property type="match status" value="1"/>
</dbReference>
<dbReference type="CDD" id="cd17979">
    <property type="entry name" value="DEXHc_DHX34"/>
    <property type="match status" value="1"/>
</dbReference>
<dbReference type="Proteomes" id="UP001652680">
    <property type="component" value="Unassembled WGS sequence"/>
</dbReference>
<dbReference type="RefSeq" id="XP_016976867.1">
    <property type="nucleotide sequence ID" value="XM_017121378.1"/>
</dbReference>
<keyword evidence="3 10" id="KW-0347">Helicase</keyword>
<feature type="domain" description="Helicase C-terminal" evidence="7">
    <location>
        <begin position="367"/>
        <end position="535"/>
    </location>
</feature>
<dbReference type="Pfam" id="PF24485">
    <property type="entry name" value="zf-C2H2_DHX34"/>
    <property type="match status" value="1"/>
</dbReference>
<dbReference type="GO" id="GO:0016787">
    <property type="term" value="F:hydrolase activity"/>
    <property type="evidence" value="ECO:0007669"/>
    <property type="project" value="UniProtKB-KW"/>
</dbReference>
<dbReference type="SMART" id="SM00487">
    <property type="entry name" value="DEXDc"/>
    <property type="match status" value="1"/>
</dbReference>
<accession>A0A6P4EF94</accession>
<keyword evidence="9" id="KW-1185">Reference proteome</keyword>
<evidence type="ECO:0000256" key="3">
    <source>
        <dbReference type="ARBA" id="ARBA00022806"/>
    </source>
</evidence>
<dbReference type="EnsemblMetazoa" id="XM_017121378.2">
    <property type="protein sequence ID" value="XP_016976867.1"/>
    <property type="gene ID" value="LOC108042888"/>
</dbReference>
<evidence type="ECO:0000256" key="4">
    <source>
        <dbReference type="ARBA" id="ARBA00022840"/>
    </source>
</evidence>
<dbReference type="GO" id="GO:0005524">
    <property type="term" value="F:ATP binding"/>
    <property type="evidence" value="ECO:0007669"/>
    <property type="project" value="UniProtKB-KW"/>
</dbReference>
<dbReference type="InterPro" id="IPR014001">
    <property type="entry name" value="Helicase_ATP-bd"/>
</dbReference>
<dbReference type="Pfam" id="PF07717">
    <property type="entry name" value="OB_NTP_bind"/>
    <property type="match status" value="1"/>
</dbReference>
<evidence type="ECO:0000259" key="7">
    <source>
        <dbReference type="PROSITE" id="PS51194"/>
    </source>
</evidence>
<dbReference type="InterPro" id="IPR011709">
    <property type="entry name" value="DEAD-box_helicase_OB_fold"/>
</dbReference>
<organism evidence="10">
    <name type="scientific">Drosophila rhopaloa</name>
    <name type="common">Fruit fly</name>
    <dbReference type="NCBI Taxonomy" id="1041015"/>
    <lineage>
        <taxon>Eukaryota</taxon>
        <taxon>Metazoa</taxon>
        <taxon>Ecdysozoa</taxon>
        <taxon>Arthropoda</taxon>
        <taxon>Hexapoda</taxon>
        <taxon>Insecta</taxon>
        <taxon>Pterygota</taxon>
        <taxon>Neoptera</taxon>
        <taxon>Endopterygota</taxon>
        <taxon>Diptera</taxon>
        <taxon>Brachycera</taxon>
        <taxon>Muscomorpha</taxon>
        <taxon>Ephydroidea</taxon>
        <taxon>Drosophilidae</taxon>
        <taxon>Drosophila</taxon>
        <taxon>Sophophora</taxon>
    </lineage>
</organism>
<dbReference type="AlphaFoldDB" id="A0A6P4EF94"/>
<dbReference type="Pfam" id="PF00271">
    <property type="entry name" value="Helicase_C"/>
    <property type="match status" value="1"/>
</dbReference>
<evidence type="ECO:0000259" key="6">
    <source>
        <dbReference type="PROSITE" id="PS51192"/>
    </source>
</evidence>
<proteinExistence type="predicted"/>
<evidence type="ECO:0000313" key="10">
    <source>
        <dbReference type="RefSeq" id="XP_016976867.1"/>
    </source>
</evidence>
<dbReference type="InterPro" id="IPR001650">
    <property type="entry name" value="Helicase_C-like"/>
</dbReference>
<dbReference type="SMART" id="SM00490">
    <property type="entry name" value="HELICc"/>
    <property type="match status" value="1"/>
</dbReference>
<feature type="region of interest" description="Disordered" evidence="5">
    <location>
        <begin position="727"/>
        <end position="756"/>
    </location>
</feature>
<dbReference type="OrthoDB" id="3363059at2759"/>
<dbReference type="InterPro" id="IPR011545">
    <property type="entry name" value="DEAD/DEAH_box_helicase_dom"/>
</dbReference>
<dbReference type="PROSITE" id="PS51194">
    <property type="entry name" value="HELICASE_CTER"/>
    <property type="match status" value="1"/>
</dbReference>
<dbReference type="InterPro" id="IPR056382">
    <property type="entry name" value="DHX34_Znf-C2H2"/>
</dbReference>
<dbReference type="PANTHER" id="PTHR18934:SF221">
    <property type="entry name" value="ATP-DEPENDENT RNA HELICASE DHX34-RELATED"/>
    <property type="match status" value="1"/>
</dbReference>
<keyword evidence="4" id="KW-0067">ATP-binding</keyword>
<keyword evidence="2" id="KW-0378">Hydrolase</keyword>
<dbReference type="CDD" id="cd18791">
    <property type="entry name" value="SF2_C_RHA"/>
    <property type="match status" value="1"/>
</dbReference>
<dbReference type="PROSITE" id="PS51192">
    <property type="entry name" value="HELICASE_ATP_BIND_1"/>
    <property type="match status" value="1"/>
</dbReference>
<dbReference type="FunFam" id="1.20.120.1080:FF:000005">
    <property type="entry name" value="ATP-dependent helicase HrpA"/>
    <property type="match status" value="1"/>
</dbReference>
<name>A0A6P4EF94_DRORH</name>
<dbReference type="FunFam" id="3.40.50.300:FF:004714">
    <property type="entry name" value="DEAD/DEAH box helicase"/>
    <property type="match status" value="1"/>
</dbReference>
<evidence type="ECO:0000256" key="2">
    <source>
        <dbReference type="ARBA" id="ARBA00022801"/>
    </source>
</evidence>
<dbReference type="FunFam" id="3.40.50.300:FF:000725">
    <property type="entry name" value="probable ATP-dependent RNA helicase DHX34"/>
    <property type="match status" value="1"/>
</dbReference>
<dbReference type="Gene3D" id="3.40.50.300">
    <property type="entry name" value="P-loop containing nucleotide triphosphate hydrolases"/>
    <property type="match status" value="2"/>
</dbReference>
<dbReference type="Gene3D" id="1.20.120.1080">
    <property type="match status" value="1"/>
</dbReference>
<dbReference type="GeneID" id="108042888"/>
<dbReference type="InterPro" id="IPR027417">
    <property type="entry name" value="P-loop_NTPase"/>
</dbReference>
<sequence length="1145" mass="130703">MSRKSKTGAGDEGGKGYGRRSQLNLVDFSFLDRKAELSGLLQAKSRQVGRSLVENECDFWKFVGKYEAMMRSTGQPVLPPLLCEEELVTPQPYHRSKHLALRLDGDEMFQEAHTEVQAQFRHLLLVYLNFRQAEKFQRIRKLRQAQRNLPIARFRQDLREALDTSRVVIVAGDTGCGKSTQVPQYLYDFGFRSIACTQPRRLACVSLCKRVAHELLDDYGSRVAFQIRFERSRTQSTNILFITEGLLLRQLAVAANLDQYDALILDEIHERNLFGDFLLGVTKCLLRARPQLKLILMSATINVELFHGYFREEGARLVQVPGRLFPIKLRYLPPPALELKAGQATASSKRSQGARIDPAPFVQVLSLIDQQYPTSERGDVLIFVSGVNEIESVVEAVQEYATQQTHWLVLPLHSGQAIAEQGKVFDYAPEGWRKCIVSTNIAETSLTVDGVRFVVDSGKVKEMSYDATCKGQRLKEFWVSKSSAEQRKGRAGRTGPGVCFRLYTADQFNAFEAYPTPEIYRVPLDTMLLQMVSMGLPDVRVFPFIEAPETERIEQTILALKQHCALSVEEKITPLGSSLANLPVELSIGKMLLMGCVFPEVEQLLTLAAMLSVQNPLTNRAHTDQRCVRERQSLESDQGDLFTLVSLYREWLQLKMRRESTRQWCRRLGIEEQRFYEVTKLRQQFQRILESCGMVVASSSGSQLTGAERATRHGELRQLKALKRRQRFEQPRQRKLLKQQHGAQEEEEQDEEQGDDMRDVDFRLRYDHRQLALLERSARLDRHRDVVLLKLLLGSGFYPQLAVGDEFNYCKGGGQQFFHTRLKPFLLQHPNSHFAKHYELLKLADSDLLPKPDFYTPKHPFSERHQLLCYQSLLETAKPYLINCIRLPAAQTLLLFSFSIDTNAGITQIVCDGWLGLDLPVPGSGMELLSRAIELRRRWSSLLYAKLEDLNNKQESSSGVSDVSSTLWHELLDFMALDVAYAIRRLLPADIKRLYSRQEPSAKLMDLKENPFAVDYSMTANEEKGGLNVSEHVVYNCLAEQQWTMAMDAALRTESWHCSRCDFELDEFDVLQQLVHRPQCPGRKAQGRKPKPDSLVTTTDAHPPATPRSSNPNSSGGYYCDTCKRKLQLTKIDILRHQQQCRDKK</sequence>
<dbReference type="Pfam" id="PF00270">
    <property type="entry name" value="DEAD"/>
    <property type="match status" value="1"/>
</dbReference>
<dbReference type="SMART" id="SM00847">
    <property type="entry name" value="HA2"/>
    <property type="match status" value="1"/>
</dbReference>
<protein>
    <submittedName>
        <fullName evidence="10">Probable ATP-dependent RNA helicase DHX34</fullName>
    </submittedName>
</protein>
<reference evidence="8" key="3">
    <citation type="submission" date="2025-05" db="UniProtKB">
        <authorList>
            <consortium name="EnsemblMetazoa"/>
        </authorList>
    </citation>
    <scope>IDENTIFICATION</scope>
</reference>
<dbReference type="OMA" id="FERSRTQ"/>
<dbReference type="GO" id="GO:0004386">
    <property type="term" value="F:helicase activity"/>
    <property type="evidence" value="ECO:0007669"/>
    <property type="project" value="UniProtKB-KW"/>
</dbReference>
<evidence type="ECO:0000256" key="5">
    <source>
        <dbReference type="SAM" id="MobiDB-lite"/>
    </source>
</evidence>
<reference evidence="10" key="2">
    <citation type="submission" date="2025-04" db="UniProtKB">
        <authorList>
            <consortium name="RefSeq"/>
        </authorList>
    </citation>
    <scope>IDENTIFICATION</scope>
</reference>
<evidence type="ECO:0000313" key="9">
    <source>
        <dbReference type="Proteomes" id="UP001652680"/>
    </source>
</evidence>
<dbReference type="Pfam" id="PF21010">
    <property type="entry name" value="HA2_C"/>
    <property type="match status" value="1"/>
</dbReference>
<dbReference type="InterPro" id="IPR007502">
    <property type="entry name" value="Helicase-assoc_dom"/>
</dbReference>
<evidence type="ECO:0000313" key="8">
    <source>
        <dbReference type="EnsemblMetazoa" id="XP_016976867.1"/>
    </source>
</evidence>
<dbReference type="SUPFAM" id="SSF52540">
    <property type="entry name" value="P-loop containing nucleoside triphosphate hydrolases"/>
    <property type="match status" value="1"/>
</dbReference>
<dbReference type="GO" id="GO:0003723">
    <property type="term" value="F:RNA binding"/>
    <property type="evidence" value="ECO:0007669"/>
    <property type="project" value="TreeGrafter"/>
</dbReference>
<gene>
    <name evidence="10" type="primary">LOC108042888</name>
    <name evidence="8" type="synonym">108042888</name>
</gene>
<feature type="compositionally biased region" description="Acidic residues" evidence="5">
    <location>
        <begin position="745"/>
        <end position="754"/>
    </location>
</feature>
<feature type="domain" description="Helicase ATP-binding" evidence="6">
    <location>
        <begin position="159"/>
        <end position="319"/>
    </location>
</feature>
<reference evidence="9" key="1">
    <citation type="journal article" date="2021" name="Elife">
        <title>Highly contiguous assemblies of 101 drosophilid genomes.</title>
        <authorList>
            <person name="Kim B.Y."/>
            <person name="Wang J.R."/>
            <person name="Miller D.E."/>
            <person name="Barmina O."/>
            <person name="Delaney E."/>
            <person name="Thompson A."/>
            <person name="Comeault A.A."/>
            <person name="Peede D."/>
            <person name="D'Agostino E.R."/>
            <person name="Pelaez J."/>
            <person name="Aguilar J.M."/>
            <person name="Haji D."/>
            <person name="Matsunaga T."/>
            <person name="Armstrong E.E."/>
            <person name="Zych M."/>
            <person name="Ogawa Y."/>
            <person name="Stamenkovic-Radak M."/>
            <person name="Jelic M."/>
            <person name="Veselinovic M.S."/>
            <person name="Tanaskovic M."/>
            <person name="Eric P."/>
            <person name="Gao J.J."/>
            <person name="Katoh T.K."/>
            <person name="Toda M.J."/>
            <person name="Watabe H."/>
            <person name="Watada M."/>
            <person name="Davis J.S."/>
            <person name="Moyle L.C."/>
            <person name="Manoli G."/>
            <person name="Bertolini E."/>
            <person name="Kostal V."/>
            <person name="Hawley R.S."/>
            <person name="Takahashi A."/>
            <person name="Jones C.D."/>
            <person name="Price D.K."/>
            <person name="Whiteman N."/>
            <person name="Kopp A."/>
            <person name="Matute D.R."/>
            <person name="Petrov D.A."/>
        </authorList>
    </citation>
    <scope>NUCLEOTIDE SEQUENCE [LARGE SCALE GENOMIC DNA]</scope>
</reference>
<feature type="region of interest" description="Disordered" evidence="5">
    <location>
        <begin position="1080"/>
        <end position="1115"/>
    </location>
</feature>
<evidence type="ECO:0000256" key="1">
    <source>
        <dbReference type="ARBA" id="ARBA00022741"/>
    </source>
</evidence>